<dbReference type="RefSeq" id="WP_183398126.1">
    <property type="nucleotide sequence ID" value="NZ_JACIDS010000002.1"/>
</dbReference>
<feature type="region of interest" description="Disordered" evidence="1">
    <location>
        <begin position="153"/>
        <end position="204"/>
    </location>
</feature>
<gene>
    <name evidence="3" type="ORF">GGR25_001510</name>
</gene>
<feature type="chain" id="PRO_5032557521" description="Lipoprotein" evidence="2">
    <location>
        <begin position="32"/>
        <end position="204"/>
    </location>
</feature>
<evidence type="ECO:0000256" key="1">
    <source>
        <dbReference type="SAM" id="MobiDB-lite"/>
    </source>
</evidence>
<name>A0A840ANL6_9HYPH</name>
<sequence length="204" mass="21543">MAVSPVQRKLALIVGSAALLGLAGCSGTTYGTGVSAEEQTLKDVMSLASLGSDEKPPIDYKPRGGIVAPKSTALPPPGSAPEATASVANDPNWPKDPDEQRRQKAAAEAQAAANSPIPNFILPKGKTSYDVATNESTEQTRAEGKQAWDALHKGKTGSYDANGNPTRKYLTEPPVAYRAPDPNAPMKEPDKTEGKFNLSKLWPF</sequence>
<feature type="compositionally biased region" description="Basic and acidic residues" evidence="1">
    <location>
        <begin position="52"/>
        <end position="62"/>
    </location>
</feature>
<dbReference type="EMBL" id="JACIDS010000002">
    <property type="protein sequence ID" value="MBB3930471.1"/>
    <property type="molecule type" value="Genomic_DNA"/>
</dbReference>
<comment type="caution">
    <text evidence="3">The sequence shown here is derived from an EMBL/GenBank/DDBJ whole genome shotgun (WGS) entry which is preliminary data.</text>
</comment>
<accession>A0A840ANL6</accession>
<proteinExistence type="predicted"/>
<reference evidence="3 4" key="1">
    <citation type="submission" date="2020-08" db="EMBL/GenBank/DDBJ databases">
        <title>Genomic Encyclopedia of Type Strains, Phase IV (KMG-IV): sequencing the most valuable type-strain genomes for metagenomic binning, comparative biology and taxonomic classification.</title>
        <authorList>
            <person name="Goeker M."/>
        </authorList>
    </citation>
    <scope>NUCLEOTIDE SEQUENCE [LARGE SCALE GENOMIC DNA]</scope>
    <source>
        <strain evidence="3 4">DSM 25966</strain>
    </source>
</reference>
<evidence type="ECO:0000256" key="2">
    <source>
        <dbReference type="SAM" id="SignalP"/>
    </source>
</evidence>
<dbReference type="Proteomes" id="UP000553963">
    <property type="component" value="Unassembled WGS sequence"/>
</dbReference>
<dbReference type="AlphaFoldDB" id="A0A840ANL6"/>
<protein>
    <recommendedName>
        <fullName evidence="5">Lipoprotein</fullName>
    </recommendedName>
</protein>
<evidence type="ECO:0000313" key="4">
    <source>
        <dbReference type="Proteomes" id="UP000553963"/>
    </source>
</evidence>
<evidence type="ECO:0000313" key="3">
    <source>
        <dbReference type="EMBL" id="MBB3930471.1"/>
    </source>
</evidence>
<keyword evidence="4" id="KW-1185">Reference proteome</keyword>
<keyword evidence="2" id="KW-0732">Signal</keyword>
<feature type="compositionally biased region" description="Basic and acidic residues" evidence="1">
    <location>
        <begin position="93"/>
        <end position="102"/>
    </location>
</feature>
<feature type="region of interest" description="Disordered" evidence="1">
    <location>
        <begin position="48"/>
        <end position="126"/>
    </location>
</feature>
<feature type="signal peptide" evidence="2">
    <location>
        <begin position="1"/>
        <end position="31"/>
    </location>
</feature>
<evidence type="ECO:0008006" key="5">
    <source>
        <dbReference type="Google" id="ProtNLM"/>
    </source>
</evidence>
<organism evidence="3 4">
    <name type="scientific">Kaistia hirudinis</name>
    <dbReference type="NCBI Taxonomy" id="1293440"/>
    <lineage>
        <taxon>Bacteria</taxon>
        <taxon>Pseudomonadati</taxon>
        <taxon>Pseudomonadota</taxon>
        <taxon>Alphaproteobacteria</taxon>
        <taxon>Hyphomicrobiales</taxon>
        <taxon>Kaistiaceae</taxon>
        <taxon>Kaistia</taxon>
    </lineage>
</organism>